<evidence type="ECO:0000313" key="3">
    <source>
        <dbReference type="Proteomes" id="UP000243459"/>
    </source>
</evidence>
<reference evidence="3" key="1">
    <citation type="journal article" date="2017" name="Nat. Commun.">
        <title>The asparagus genome sheds light on the origin and evolution of a young Y chromosome.</title>
        <authorList>
            <person name="Harkess A."/>
            <person name="Zhou J."/>
            <person name="Xu C."/>
            <person name="Bowers J.E."/>
            <person name="Van der Hulst R."/>
            <person name="Ayyampalayam S."/>
            <person name="Mercati F."/>
            <person name="Riccardi P."/>
            <person name="McKain M.R."/>
            <person name="Kakrana A."/>
            <person name="Tang H."/>
            <person name="Ray J."/>
            <person name="Groenendijk J."/>
            <person name="Arikit S."/>
            <person name="Mathioni S.M."/>
            <person name="Nakano M."/>
            <person name="Shan H."/>
            <person name="Telgmann-Rauber A."/>
            <person name="Kanno A."/>
            <person name="Yue Z."/>
            <person name="Chen H."/>
            <person name="Li W."/>
            <person name="Chen Y."/>
            <person name="Xu X."/>
            <person name="Zhang Y."/>
            <person name="Luo S."/>
            <person name="Chen H."/>
            <person name="Gao J."/>
            <person name="Mao Z."/>
            <person name="Pires J.C."/>
            <person name="Luo M."/>
            <person name="Kudrna D."/>
            <person name="Wing R.A."/>
            <person name="Meyers B.C."/>
            <person name="Yi K."/>
            <person name="Kong H."/>
            <person name="Lavrijsen P."/>
            <person name="Sunseri F."/>
            <person name="Falavigna A."/>
            <person name="Ye Y."/>
            <person name="Leebens-Mack J.H."/>
            <person name="Chen G."/>
        </authorList>
    </citation>
    <scope>NUCLEOTIDE SEQUENCE [LARGE SCALE GENOMIC DNA]</scope>
    <source>
        <strain evidence="3">cv. DH0086</strain>
    </source>
</reference>
<proteinExistence type="predicted"/>
<dbReference type="Gramene" id="ONK58682">
    <property type="protein sequence ID" value="ONK58682"/>
    <property type="gene ID" value="A4U43_C09F15580"/>
</dbReference>
<evidence type="ECO:0000256" key="1">
    <source>
        <dbReference type="SAM" id="MobiDB-lite"/>
    </source>
</evidence>
<dbReference type="EMBL" id="CM007389">
    <property type="protein sequence ID" value="ONK58682.1"/>
    <property type="molecule type" value="Genomic_DNA"/>
</dbReference>
<dbReference type="Proteomes" id="UP000243459">
    <property type="component" value="Chromosome 9"/>
</dbReference>
<name>A0A5P1E7M3_ASPOF</name>
<feature type="compositionally biased region" description="Basic and acidic residues" evidence="1">
    <location>
        <begin position="139"/>
        <end position="149"/>
    </location>
</feature>
<organism evidence="2 3">
    <name type="scientific">Asparagus officinalis</name>
    <name type="common">Garden asparagus</name>
    <dbReference type="NCBI Taxonomy" id="4686"/>
    <lineage>
        <taxon>Eukaryota</taxon>
        <taxon>Viridiplantae</taxon>
        <taxon>Streptophyta</taxon>
        <taxon>Embryophyta</taxon>
        <taxon>Tracheophyta</taxon>
        <taxon>Spermatophyta</taxon>
        <taxon>Magnoliopsida</taxon>
        <taxon>Liliopsida</taxon>
        <taxon>Asparagales</taxon>
        <taxon>Asparagaceae</taxon>
        <taxon>Asparagoideae</taxon>
        <taxon>Asparagus</taxon>
    </lineage>
</organism>
<gene>
    <name evidence="2" type="ORF">A4U43_C09F15580</name>
</gene>
<feature type="region of interest" description="Disordered" evidence="1">
    <location>
        <begin position="37"/>
        <end position="91"/>
    </location>
</feature>
<keyword evidence="3" id="KW-1185">Reference proteome</keyword>
<dbReference type="AlphaFoldDB" id="A0A5P1E7M3"/>
<sequence>MNPPSPISSIFIVIETLQIQLKFSQSLSKMMELCSPSPPSIVARDPNPMRPKNSPSPGLRRANSTRRAPATGAGAGEEGRPNPDCLASSERVTERAIKPVFSGEARALGEDMVYSALACWGLVAEDRSKDGFSRSGDYYSREPREAEGI</sequence>
<feature type="region of interest" description="Disordered" evidence="1">
    <location>
        <begin position="128"/>
        <end position="149"/>
    </location>
</feature>
<protein>
    <submittedName>
        <fullName evidence="2">Uncharacterized protein</fullName>
    </submittedName>
</protein>
<accession>A0A5P1E7M3</accession>
<evidence type="ECO:0000313" key="2">
    <source>
        <dbReference type="EMBL" id="ONK58682.1"/>
    </source>
</evidence>